<comment type="caution">
    <text evidence="3">The sequence shown here is derived from an EMBL/GenBank/DDBJ whole genome shotgun (WGS) entry which is preliminary data.</text>
</comment>
<sequence>MDLFINKLMSSVIEIILFASIPFIWWLIGARKKAGFFDWIGLKKMEKHKGTIPLIIVITAVFCAVSIVILYMIRDVETASSGFDGLGVKAIPAILVYAIFNTALPEEMMFRGFLLKRIASRAGFSAGNTIQAVVFGLMHGIMFVAHVGMAKAIIIVIFTGLIGWVMGYINEKRSGGSILSSWIIHALSNIFSGLVSAFSLL</sequence>
<dbReference type="OrthoDB" id="1437285at2"/>
<feature type="transmembrane region" description="Helical" evidence="1">
    <location>
        <begin position="51"/>
        <end position="73"/>
    </location>
</feature>
<gene>
    <name evidence="3" type="ORF">CDQ84_16175</name>
</gene>
<protein>
    <submittedName>
        <fullName evidence="3">CPBP family intramembrane metalloprotease</fullName>
    </submittedName>
</protein>
<keyword evidence="4" id="KW-1185">Reference proteome</keyword>
<name>A0A2K2FAT0_9CLOT</name>
<evidence type="ECO:0000256" key="1">
    <source>
        <dbReference type="SAM" id="Phobius"/>
    </source>
</evidence>
<reference evidence="3 4" key="1">
    <citation type="submission" date="2017-06" db="EMBL/GenBank/DDBJ databases">
        <title>Investigating the central metabolism of Clostridium thermosuccinogenes.</title>
        <authorList>
            <person name="Koendjbiharie J.G."/>
            <person name="van Kranenburg R."/>
        </authorList>
    </citation>
    <scope>NUCLEOTIDE SEQUENCE [LARGE SCALE GENOMIC DNA]</scope>
    <source>
        <strain evidence="3 4">DSM 5806</strain>
    </source>
</reference>
<feature type="transmembrane region" description="Helical" evidence="1">
    <location>
        <begin position="12"/>
        <end position="30"/>
    </location>
</feature>
<dbReference type="KEGG" id="cthd:CDO33_02210"/>
<accession>A0A2K2FAT0</accession>
<keyword evidence="1" id="KW-1133">Transmembrane helix</keyword>
<keyword evidence="3" id="KW-0378">Hydrolase</keyword>
<dbReference type="AlphaFoldDB" id="A0A2K2FAT0"/>
<dbReference type="InterPro" id="IPR003675">
    <property type="entry name" value="Rce1/LyrA-like_dom"/>
</dbReference>
<keyword evidence="3" id="KW-0645">Protease</keyword>
<keyword evidence="1" id="KW-0812">Transmembrane</keyword>
<dbReference type="GO" id="GO:0004175">
    <property type="term" value="F:endopeptidase activity"/>
    <property type="evidence" value="ECO:0007669"/>
    <property type="project" value="UniProtKB-ARBA"/>
</dbReference>
<feature type="transmembrane region" description="Helical" evidence="1">
    <location>
        <begin position="85"/>
        <end position="104"/>
    </location>
</feature>
<feature type="transmembrane region" description="Helical" evidence="1">
    <location>
        <begin position="125"/>
        <end position="146"/>
    </location>
</feature>
<dbReference type="GO" id="GO:0008237">
    <property type="term" value="F:metallopeptidase activity"/>
    <property type="evidence" value="ECO:0007669"/>
    <property type="project" value="UniProtKB-KW"/>
</dbReference>
<evidence type="ECO:0000259" key="2">
    <source>
        <dbReference type="Pfam" id="PF02517"/>
    </source>
</evidence>
<keyword evidence="1" id="KW-0472">Membrane</keyword>
<dbReference type="GO" id="GO:0080120">
    <property type="term" value="P:CAAX-box protein maturation"/>
    <property type="evidence" value="ECO:0007669"/>
    <property type="project" value="UniProtKB-ARBA"/>
</dbReference>
<dbReference type="Proteomes" id="UP000236151">
    <property type="component" value="Unassembled WGS sequence"/>
</dbReference>
<evidence type="ECO:0000313" key="3">
    <source>
        <dbReference type="EMBL" id="PNT95899.1"/>
    </source>
</evidence>
<dbReference type="RefSeq" id="WP_103082778.1">
    <property type="nucleotide sequence ID" value="NZ_CP021850.1"/>
</dbReference>
<dbReference type="Pfam" id="PF02517">
    <property type="entry name" value="Rce1-like"/>
    <property type="match status" value="1"/>
</dbReference>
<keyword evidence="3" id="KW-0482">Metalloprotease</keyword>
<feature type="transmembrane region" description="Helical" evidence="1">
    <location>
        <begin position="182"/>
        <end position="200"/>
    </location>
</feature>
<organism evidence="3 4">
    <name type="scientific">Clostridium thermosuccinogenes</name>
    <dbReference type="NCBI Taxonomy" id="84032"/>
    <lineage>
        <taxon>Bacteria</taxon>
        <taxon>Bacillati</taxon>
        <taxon>Bacillota</taxon>
        <taxon>Clostridia</taxon>
        <taxon>Eubacteriales</taxon>
        <taxon>Clostridiaceae</taxon>
        <taxon>Clostridium</taxon>
    </lineage>
</organism>
<evidence type="ECO:0000313" key="4">
    <source>
        <dbReference type="Proteomes" id="UP000236151"/>
    </source>
</evidence>
<feature type="domain" description="CAAX prenyl protease 2/Lysostaphin resistance protein A-like" evidence="2">
    <location>
        <begin position="93"/>
        <end position="191"/>
    </location>
</feature>
<feature type="transmembrane region" description="Helical" evidence="1">
    <location>
        <begin position="152"/>
        <end position="170"/>
    </location>
</feature>
<dbReference type="GO" id="GO:0006508">
    <property type="term" value="P:proteolysis"/>
    <property type="evidence" value="ECO:0007669"/>
    <property type="project" value="UniProtKB-KW"/>
</dbReference>
<dbReference type="EMBL" id="NIOJ01000057">
    <property type="protein sequence ID" value="PNT95899.1"/>
    <property type="molecule type" value="Genomic_DNA"/>
</dbReference>
<proteinExistence type="predicted"/>